<dbReference type="SUPFAM" id="SSF51998">
    <property type="entry name" value="PFL-like glycyl radical enzymes"/>
    <property type="match status" value="1"/>
</dbReference>
<gene>
    <name evidence="1" type="ORF">S03H2_26195</name>
</gene>
<evidence type="ECO:0008006" key="2">
    <source>
        <dbReference type="Google" id="ProtNLM"/>
    </source>
</evidence>
<organism evidence="1">
    <name type="scientific">marine sediment metagenome</name>
    <dbReference type="NCBI Taxonomy" id="412755"/>
    <lineage>
        <taxon>unclassified sequences</taxon>
        <taxon>metagenomes</taxon>
        <taxon>ecological metagenomes</taxon>
    </lineage>
</organism>
<dbReference type="AlphaFoldDB" id="X1GEU5"/>
<comment type="caution">
    <text evidence="1">The sequence shown here is derived from an EMBL/GenBank/DDBJ whole genome shotgun (WGS) entry which is preliminary data.</text>
</comment>
<protein>
    <recommendedName>
        <fullName evidence="2">DUF711 domain-containing protein</fullName>
    </recommendedName>
</protein>
<dbReference type="Gene3D" id="3.20.70.20">
    <property type="match status" value="1"/>
</dbReference>
<reference evidence="1" key="1">
    <citation type="journal article" date="2014" name="Front. Microbiol.">
        <title>High frequency of phylogenetically diverse reductive dehalogenase-homologous genes in deep subseafloor sedimentary metagenomes.</title>
        <authorList>
            <person name="Kawai M."/>
            <person name="Futagami T."/>
            <person name="Toyoda A."/>
            <person name="Takaki Y."/>
            <person name="Nishi S."/>
            <person name="Hori S."/>
            <person name="Arai W."/>
            <person name="Tsubouchi T."/>
            <person name="Morono Y."/>
            <person name="Uchiyama I."/>
            <person name="Ito T."/>
            <person name="Fujiyama A."/>
            <person name="Inagaki F."/>
            <person name="Takami H."/>
        </authorList>
    </citation>
    <scope>NUCLEOTIDE SEQUENCE</scope>
    <source>
        <strain evidence="1">Expedition CK06-06</strain>
    </source>
</reference>
<dbReference type="InterPro" id="IPR007841">
    <property type="entry name" value="UPF0210"/>
</dbReference>
<dbReference type="EMBL" id="BARU01015089">
    <property type="protein sequence ID" value="GAH40119.1"/>
    <property type="molecule type" value="Genomic_DNA"/>
</dbReference>
<proteinExistence type="predicted"/>
<feature type="non-terminal residue" evidence="1">
    <location>
        <position position="121"/>
    </location>
</feature>
<dbReference type="PANTHER" id="PTHR37560:SF2">
    <property type="entry name" value="DUF711 DOMAIN-CONTAINING PROTEIN"/>
    <property type="match status" value="1"/>
</dbReference>
<dbReference type="PANTHER" id="PTHR37560">
    <property type="entry name" value="UPF0210 PROTEIN SPR0218"/>
    <property type="match status" value="1"/>
</dbReference>
<feature type="non-terminal residue" evidence="1">
    <location>
        <position position="1"/>
    </location>
</feature>
<sequence length="121" mass="13215">DTVLAKRAFEGKLAINDLLLYSAVCGTGLDTIPLAGDVSEEQLHAILLDLAALAQRLGKPLTARLMPIPGKLGGDPIEFDFEYFANSRVMDLKSQQLSGLMAGDENYHIKSRKDIQGRMEI</sequence>
<dbReference type="Pfam" id="PF05167">
    <property type="entry name" value="DUF711"/>
    <property type="match status" value="1"/>
</dbReference>
<accession>X1GEU5</accession>
<evidence type="ECO:0000313" key="1">
    <source>
        <dbReference type="EMBL" id="GAH40119.1"/>
    </source>
</evidence>
<name>X1GEU5_9ZZZZ</name>